<dbReference type="SUPFAM" id="SSF56672">
    <property type="entry name" value="DNA/RNA polymerases"/>
    <property type="match status" value="1"/>
</dbReference>
<dbReference type="EC" id="2.7.7.49" evidence="1"/>
<accession>A0A085N1S2</accession>
<dbReference type="Pfam" id="PF17919">
    <property type="entry name" value="RT_RNaseH_2"/>
    <property type="match status" value="1"/>
</dbReference>
<dbReference type="FunFam" id="3.10.20.370:FF:000001">
    <property type="entry name" value="Retrovirus-related Pol polyprotein from transposon 17.6-like protein"/>
    <property type="match status" value="1"/>
</dbReference>
<keyword evidence="2" id="KW-0540">Nuclease</keyword>
<dbReference type="GO" id="GO:0003964">
    <property type="term" value="F:RNA-directed DNA polymerase activity"/>
    <property type="evidence" value="ECO:0007669"/>
    <property type="project" value="UniProtKB-KW"/>
</dbReference>
<protein>
    <recommendedName>
        <fullName evidence="1">RNA-directed DNA polymerase</fullName>
        <ecNumber evidence="1">2.7.7.49</ecNumber>
    </recommendedName>
</protein>
<evidence type="ECO:0000313" key="7">
    <source>
        <dbReference type="EMBL" id="KFD63418.1"/>
    </source>
</evidence>
<dbReference type="GO" id="GO:0015074">
    <property type="term" value="P:DNA integration"/>
    <property type="evidence" value="ECO:0007669"/>
    <property type="project" value="InterPro"/>
</dbReference>
<dbReference type="Pfam" id="PF17921">
    <property type="entry name" value="Integrase_H2C2"/>
    <property type="match status" value="1"/>
</dbReference>
<evidence type="ECO:0000259" key="6">
    <source>
        <dbReference type="PROSITE" id="PS50994"/>
    </source>
</evidence>
<evidence type="ECO:0000256" key="4">
    <source>
        <dbReference type="ARBA" id="ARBA00022918"/>
    </source>
</evidence>
<name>A0A085N1S2_9BILA</name>
<keyword evidence="3" id="KW-0378">Hydrolase</keyword>
<dbReference type="CDD" id="cd09274">
    <property type="entry name" value="RNase_HI_RT_Ty3"/>
    <property type="match status" value="1"/>
</dbReference>
<dbReference type="AlphaFoldDB" id="A0A085N1S2"/>
<dbReference type="InterPro" id="IPR043502">
    <property type="entry name" value="DNA/RNA_pol_sf"/>
</dbReference>
<keyword evidence="4" id="KW-0695">RNA-directed DNA polymerase</keyword>
<dbReference type="Gene3D" id="1.10.340.70">
    <property type="match status" value="1"/>
</dbReference>
<dbReference type="InterPro" id="IPR050951">
    <property type="entry name" value="Retrovirus_Pol_polyprotein"/>
</dbReference>
<evidence type="ECO:0000256" key="3">
    <source>
        <dbReference type="ARBA" id="ARBA00022759"/>
    </source>
</evidence>
<evidence type="ECO:0000256" key="1">
    <source>
        <dbReference type="ARBA" id="ARBA00012493"/>
    </source>
</evidence>
<dbReference type="InterPro" id="IPR001584">
    <property type="entry name" value="Integrase_cat-core"/>
</dbReference>
<dbReference type="Pfam" id="PF00665">
    <property type="entry name" value="rve"/>
    <property type="match status" value="1"/>
</dbReference>
<dbReference type="InterPro" id="IPR041577">
    <property type="entry name" value="RT_RNaseH_2"/>
</dbReference>
<evidence type="ECO:0000256" key="5">
    <source>
        <dbReference type="ARBA" id="ARBA00023268"/>
    </source>
</evidence>
<dbReference type="InterPro" id="IPR041588">
    <property type="entry name" value="Integrase_H2C2"/>
</dbReference>
<dbReference type="EMBL" id="KL367573">
    <property type="protein sequence ID" value="KFD63418.1"/>
    <property type="molecule type" value="Genomic_DNA"/>
</dbReference>
<dbReference type="InterPro" id="IPR012337">
    <property type="entry name" value="RNaseH-like_sf"/>
</dbReference>
<dbReference type="Gene3D" id="3.30.420.10">
    <property type="entry name" value="Ribonuclease H-like superfamily/Ribonuclease H"/>
    <property type="match status" value="1"/>
</dbReference>
<dbReference type="Proteomes" id="UP000030758">
    <property type="component" value="Unassembled WGS sequence"/>
</dbReference>
<dbReference type="PANTHER" id="PTHR37984">
    <property type="entry name" value="PROTEIN CBG26694"/>
    <property type="match status" value="1"/>
</dbReference>
<gene>
    <name evidence="7" type="ORF">M514_24344</name>
</gene>
<keyword evidence="5" id="KW-0511">Multifunctional enzyme</keyword>
<keyword evidence="4" id="KW-0548">Nucleotidyltransferase</keyword>
<evidence type="ECO:0000256" key="2">
    <source>
        <dbReference type="ARBA" id="ARBA00022722"/>
    </source>
</evidence>
<dbReference type="GO" id="GO:0042575">
    <property type="term" value="C:DNA polymerase complex"/>
    <property type="evidence" value="ECO:0007669"/>
    <property type="project" value="UniProtKB-ARBA"/>
</dbReference>
<dbReference type="Gene3D" id="3.10.20.370">
    <property type="match status" value="1"/>
</dbReference>
<dbReference type="PROSITE" id="PS50994">
    <property type="entry name" value="INTEGRASE"/>
    <property type="match status" value="1"/>
</dbReference>
<dbReference type="PANTHER" id="PTHR37984:SF5">
    <property type="entry name" value="PROTEIN NYNRIN-LIKE"/>
    <property type="match status" value="1"/>
</dbReference>
<keyword evidence="3" id="KW-0255">Endonuclease</keyword>
<dbReference type="GO" id="GO:0004519">
    <property type="term" value="F:endonuclease activity"/>
    <property type="evidence" value="ECO:0007669"/>
    <property type="project" value="UniProtKB-KW"/>
</dbReference>
<proteinExistence type="predicted"/>
<dbReference type="GO" id="GO:0003676">
    <property type="term" value="F:nucleic acid binding"/>
    <property type="evidence" value="ECO:0007669"/>
    <property type="project" value="InterPro"/>
</dbReference>
<reference evidence="7" key="1">
    <citation type="journal article" date="2014" name="Nat. Genet.">
        <title>Genome and transcriptome of the porcine whipworm Trichuris suis.</title>
        <authorList>
            <person name="Jex A.R."/>
            <person name="Nejsum P."/>
            <person name="Schwarz E.M."/>
            <person name="Hu L."/>
            <person name="Young N.D."/>
            <person name="Hall R.S."/>
            <person name="Korhonen P.K."/>
            <person name="Liao S."/>
            <person name="Thamsborg S."/>
            <person name="Xia J."/>
            <person name="Xu P."/>
            <person name="Wang S."/>
            <person name="Scheerlinck J.P."/>
            <person name="Hofmann A."/>
            <person name="Sternberg P.W."/>
            <person name="Wang J."/>
            <person name="Gasser R.B."/>
        </authorList>
    </citation>
    <scope>NUCLEOTIDE SEQUENCE [LARGE SCALE GENOMIC DNA]</scope>
    <source>
        <strain evidence="7">DCEP-RM93F</strain>
    </source>
</reference>
<dbReference type="InterPro" id="IPR036397">
    <property type="entry name" value="RNaseH_sf"/>
</dbReference>
<dbReference type="FunFam" id="3.30.420.10:FF:000032">
    <property type="entry name" value="Retrovirus-related Pol polyprotein from transposon 297-like Protein"/>
    <property type="match status" value="1"/>
</dbReference>
<keyword evidence="4" id="KW-0808">Transferase</keyword>
<organism evidence="7">
    <name type="scientific">Trichuris suis</name>
    <name type="common">pig whipworm</name>
    <dbReference type="NCBI Taxonomy" id="68888"/>
    <lineage>
        <taxon>Eukaryota</taxon>
        <taxon>Metazoa</taxon>
        <taxon>Ecdysozoa</taxon>
        <taxon>Nematoda</taxon>
        <taxon>Enoplea</taxon>
        <taxon>Dorylaimia</taxon>
        <taxon>Trichinellida</taxon>
        <taxon>Trichuridae</taxon>
        <taxon>Trichuris</taxon>
    </lineage>
</organism>
<dbReference type="FunFam" id="1.10.340.70:FF:000004">
    <property type="entry name" value="Retrovirus-related Pol polyprotein from transposon 297-like Protein"/>
    <property type="match status" value="1"/>
</dbReference>
<dbReference type="SUPFAM" id="SSF53098">
    <property type="entry name" value="Ribonuclease H-like"/>
    <property type="match status" value="1"/>
</dbReference>
<feature type="domain" description="Integrase catalytic" evidence="6">
    <location>
        <begin position="292"/>
        <end position="451"/>
    </location>
</feature>
<sequence length="593" mass="68073">MKCQRASPIVWTPTETEAFEQVKHALANATMVLHPKPEAPTNVMVDASEFATGAVLQQYIEGKWCPISFFSKQLKNSQRRYSSFSKELLATYQAVKHFRYFLEGRQFFVLTDHKPLTYAFSMDLSRHNPREARYLQFISEFTTDIRHVTGEQNAVADALSRLQINSLDFTGARHIDFNKMAAAQENDPELRDLMKSNTSLQLQPCSLLPCQNPLICDTSTGRPRPFVPTAFRRDVFDLLHSGTHPGIRATQKLIAERFVWPKLSANVRQWVRTCITCQEYKIQRHTISPLSKFLKPDARFDKVHLDIVGPLPQSNGCKYIRTCIDRYTRWPEALPLPDVTAATVAKAFVKDWISRYGVLSALTTDRGTQFESELWRELMHVIGCERIRTTAYHTISNGIVERLHRQLNTAIMTSECTTNWAEMLPLILLTLRSTVKEDIGHCPAELVFGTTLRIPGDLHNVSDHAVTDPTNYVHRLKSLMQHARHFLDRARNARKPYIPPDLRKCSHVFTRHDAVRKSFTAPYNGPYKVIKRYEKSFKLDVNGKHEHVSIDRLKPAFMETTDNEELGQPMRANYTTRYGRAVKNTFDSSVFTT</sequence>